<dbReference type="PANTHER" id="PTHR43433">
    <property type="entry name" value="HYDROLASE, ALPHA/BETA FOLD FAMILY PROTEIN"/>
    <property type="match status" value="1"/>
</dbReference>
<sequence>MTERMLETRGIRLCTESFGSPGDPPLVLVMGATATMKWWPDPLVSRLASAGRYVIRYDHRDTGRSTTYPLGTRGYDVDGLADDLVAVLDGYGLASAHLVGMSLGGMLSQIVALKAPERVLSLTLIASEFLGDLGFAPPPLSPALLAHFATVATLDWSNEAAVLDFMVEAGRLNSGGRRPYDAATARRVAAGEFRRAHNLQSMMNHATVLAGGAQWYGRTQELRAPLLVIHGALDPVVPHVHGAALARTVPGARLVTLEDAGHELHEADWPTLVESILAHTATPAR</sequence>
<dbReference type="EMBL" id="CP071090">
    <property type="protein sequence ID" value="QSQ19134.1"/>
    <property type="molecule type" value="Genomic_DNA"/>
</dbReference>
<dbReference type="SUPFAM" id="SSF53474">
    <property type="entry name" value="alpha/beta-Hydrolases"/>
    <property type="match status" value="1"/>
</dbReference>
<evidence type="ECO:0000313" key="2">
    <source>
        <dbReference type="EMBL" id="QSQ19134.1"/>
    </source>
</evidence>
<reference evidence="2 3" key="1">
    <citation type="submission" date="2021-02" db="EMBL/GenBank/DDBJ databases">
        <title>De Novo genome assembly of isolated myxobacteria.</title>
        <authorList>
            <person name="Stevens D.C."/>
        </authorList>
    </citation>
    <scope>NUCLEOTIDE SEQUENCE [LARGE SCALE GENOMIC DNA]</scope>
    <source>
        <strain evidence="3">SCPEA02</strain>
    </source>
</reference>
<keyword evidence="3" id="KW-1185">Reference proteome</keyword>
<dbReference type="RefSeq" id="WP_206720722.1">
    <property type="nucleotide sequence ID" value="NZ_CP071090.1"/>
</dbReference>
<accession>A0ABX7NL82</accession>
<protein>
    <submittedName>
        <fullName evidence="2">Alpha/beta hydrolase</fullName>
    </submittedName>
</protein>
<keyword evidence="2" id="KW-0378">Hydrolase</keyword>
<dbReference type="PRINTS" id="PR00111">
    <property type="entry name" value="ABHYDROLASE"/>
</dbReference>
<feature type="domain" description="AB hydrolase-1" evidence="1">
    <location>
        <begin position="24"/>
        <end position="266"/>
    </location>
</feature>
<dbReference type="Pfam" id="PF00561">
    <property type="entry name" value="Abhydrolase_1"/>
    <property type="match status" value="1"/>
</dbReference>
<dbReference type="GO" id="GO:0016787">
    <property type="term" value="F:hydrolase activity"/>
    <property type="evidence" value="ECO:0007669"/>
    <property type="project" value="UniProtKB-KW"/>
</dbReference>
<dbReference type="Gene3D" id="3.40.50.1820">
    <property type="entry name" value="alpha/beta hydrolase"/>
    <property type="match status" value="1"/>
</dbReference>
<dbReference type="InterPro" id="IPR050471">
    <property type="entry name" value="AB_hydrolase"/>
</dbReference>
<gene>
    <name evidence="2" type="ORF">JY651_27710</name>
</gene>
<dbReference type="Proteomes" id="UP000662747">
    <property type="component" value="Chromosome"/>
</dbReference>
<organism evidence="2 3">
    <name type="scientific">Pyxidicoccus parkwayensis</name>
    <dbReference type="NCBI Taxonomy" id="2813578"/>
    <lineage>
        <taxon>Bacteria</taxon>
        <taxon>Pseudomonadati</taxon>
        <taxon>Myxococcota</taxon>
        <taxon>Myxococcia</taxon>
        <taxon>Myxococcales</taxon>
        <taxon>Cystobacterineae</taxon>
        <taxon>Myxococcaceae</taxon>
        <taxon>Pyxidicoccus</taxon>
    </lineage>
</organism>
<evidence type="ECO:0000259" key="1">
    <source>
        <dbReference type="Pfam" id="PF00561"/>
    </source>
</evidence>
<dbReference type="InterPro" id="IPR029058">
    <property type="entry name" value="AB_hydrolase_fold"/>
</dbReference>
<name>A0ABX7NL82_9BACT</name>
<proteinExistence type="predicted"/>
<dbReference type="PANTHER" id="PTHR43433:SF5">
    <property type="entry name" value="AB HYDROLASE-1 DOMAIN-CONTAINING PROTEIN"/>
    <property type="match status" value="1"/>
</dbReference>
<evidence type="ECO:0000313" key="3">
    <source>
        <dbReference type="Proteomes" id="UP000662747"/>
    </source>
</evidence>
<dbReference type="InterPro" id="IPR000073">
    <property type="entry name" value="AB_hydrolase_1"/>
</dbReference>